<feature type="transmembrane region" description="Helical" evidence="6">
    <location>
        <begin position="229"/>
        <end position="251"/>
    </location>
</feature>
<dbReference type="EMBL" id="JAVDQF010000001">
    <property type="protein sequence ID" value="MDR6268947.1"/>
    <property type="molecule type" value="Genomic_DNA"/>
</dbReference>
<feature type="transmembrane region" description="Helical" evidence="6">
    <location>
        <begin position="398"/>
        <end position="416"/>
    </location>
</feature>
<evidence type="ECO:0000313" key="9">
    <source>
        <dbReference type="Proteomes" id="UP001185069"/>
    </source>
</evidence>
<keyword evidence="3 6" id="KW-0812">Transmembrane</keyword>
<feature type="transmembrane region" description="Helical" evidence="6">
    <location>
        <begin position="170"/>
        <end position="186"/>
    </location>
</feature>
<sequence length="831" mass="89970">MTSPAEPVIAEPDRRRRAWRSPAVWSMPAAVTLLFLLTGLLTGALVSGPSSELLEVVGLDFSTPYSRPWALLTSGFFAGNLVEYLVAAVLLFLGLCLATRFAGIWRTVLAFVVSAVLSAFLLSLLLEWGLNNDIGWFGYLAGDLQIGSFGGLCGALGMSTAAMDSLWRRRVRSWLLAVTIMFALYLGTGQTIIALVGTIVGIGLGALLLRRSTDHHLRHSSLRETRVLVSTGVAVFAVGPLLSQLSAGFAIGPLSLANQLMLQSIPDKQTLSDICGSDPACITLQDTVGISSPGAVLLTLIPVLLLLVCADGLRRGRRLSWWITLGVQSYVLAFTVFMLLIFYGSSLTDFSSENLGVLFAYIVPTLLAPALILAVLWSTKAAFGVRSSAAGRRALARTAFGLAASLLVVYALAWFAEDNLANSSIEDLLTQLPHLLIPFPLPFDIFLPQGLVSTLLYNFGAAAIWAVILYLLVRDYRRFGGLSKDQAADARQAGLLIRRGGGSLSHMALWEGNHFWFTPDGQAGVAYQVHHGVALTVAEPFGDPRWIGDAARGFVSHCIELGLVPCFYSAPAELGTALAELGFHPLEVAEETRLDVTAQTFKGKEWQNVRTALNKARKLEITDHWGSFSSFSPALRAQIAQLSEEWVAEKALPQLGFTLGGLDELKDESVVCCLAVDETGAVLAVTSWLPVYAKGEIVSWTLDFMRRHPDSFNGVMEFMIACAVKRFQNSVDSISLSGSPLAGTANPEAGEEPQDGMERLLSSLAAALEPFYGFRSLAAFKSRFQPSYRTLYMYYQDSLALPSIALAVSEAYLPGLSGRQRTQMLRQLISR</sequence>
<keyword evidence="9" id="KW-1185">Reference proteome</keyword>
<feature type="transmembrane region" description="Helical" evidence="6">
    <location>
        <begin position="294"/>
        <end position="313"/>
    </location>
</feature>
<dbReference type="PANTHER" id="PTHR34697:SF2">
    <property type="entry name" value="PHOSPHATIDYLGLYCEROL LYSYLTRANSFERASE"/>
    <property type="match status" value="1"/>
</dbReference>
<dbReference type="RefSeq" id="WP_309796910.1">
    <property type="nucleotide sequence ID" value="NZ_BAAAHY010000001.1"/>
</dbReference>
<evidence type="ECO:0000256" key="1">
    <source>
        <dbReference type="ARBA" id="ARBA00004651"/>
    </source>
</evidence>
<keyword evidence="2" id="KW-1003">Cell membrane</keyword>
<evidence type="ECO:0000259" key="7">
    <source>
        <dbReference type="Pfam" id="PF09924"/>
    </source>
</evidence>
<evidence type="ECO:0000256" key="6">
    <source>
        <dbReference type="SAM" id="Phobius"/>
    </source>
</evidence>
<name>A0ABU1J950_9MICC</name>
<feature type="transmembrane region" description="Helical" evidence="6">
    <location>
        <begin position="24"/>
        <end position="49"/>
    </location>
</feature>
<evidence type="ECO:0000256" key="4">
    <source>
        <dbReference type="ARBA" id="ARBA00022989"/>
    </source>
</evidence>
<evidence type="ECO:0000313" key="8">
    <source>
        <dbReference type="EMBL" id="MDR6268947.1"/>
    </source>
</evidence>
<feature type="transmembrane region" description="Helical" evidence="6">
    <location>
        <begin position="69"/>
        <end position="96"/>
    </location>
</feature>
<proteinExistence type="predicted"/>
<dbReference type="InterPro" id="IPR024320">
    <property type="entry name" value="LPG_synthase_C"/>
</dbReference>
<evidence type="ECO:0000256" key="3">
    <source>
        <dbReference type="ARBA" id="ARBA00022692"/>
    </source>
</evidence>
<dbReference type="Gene3D" id="1.20.1540.10">
    <property type="entry name" value="Rhomboid-like"/>
    <property type="match status" value="1"/>
</dbReference>
<keyword evidence="4 6" id="KW-1133">Transmembrane helix</keyword>
<gene>
    <name evidence="8" type="ORF">JOE69_001185</name>
</gene>
<feature type="transmembrane region" description="Helical" evidence="6">
    <location>
        <begin position="320"/>
        <end position="343"/>
    </location>
</feature>
<dbReference type="Pfam" id="PF09924">
    <property type="entry name" value="LPG_synthase_C"/>
    <property type="match status" value="1"/>
</dbReference>
<feature type="transmembrane region" description="Helical" evidence="6">
    <location>
        <begin position="355"/>
        <end position="377"/>
    </location>
</feature>
<evidence type="ECO:0000256" key="5">
    <source>
        <dbReference type="ARBA" id="ARBA00023136"/>
    </source>
</evidence>
<dbReference type="InterPro" id="IPR051211">
    <property type="entry name" value="PG_lysyltransferase"/>
</dbReference>
<dbReference type="Proteomes" id="UP001185069">
    <property type="component" value="Unassembled WGS sequence"/>
</dbReference>
<accession>A0ABU1J950</accession>
<dbReference type="InterPro" id="IPR035952">
    <property type="entry name" value="Rhomboid-like_sf"/>
</dbReference>
<reference evidence="8 9" key="1">
    <citation type="submission" date="2023-07" db="EMBL/GenBank/DDBJ databases">
        <title>Sequencing the genomes of 1000 actinobacteria strains.</title>
        <authorList>
            <person name="Klenk H.-P."/>
        </authorList>
    </citation>
    <scope>NUCLEOTIDE SEQUENCE [LARGE SCALE GENOMIC DNA]</scope>
    <source>
        <strain evidence="8 9">DSM 14555</strain>
    </source>
</reference>
<evidence type="ECO:0000256" key="2">
    <source>
        <dbReference type="ARBA" id="ARBA00022475"/>
    </source>
</evidence>
<dbReference type="PANTHER" id="PTHR34697">
    <property type="entry name" value="PHOSPHATIDYLGLYCEROL LYSYLTRANSFERASE"/>
    <property type="match status" value="1"/>
</dbReference>
<comment type="caution">
    <text evidence="8">The sequence shown here is derived from an EMBL/GenBank/DDBJ whole genome shotgun (WGS) entry which is preliminary data.</text>
</comment>
<feature type="domain" description="Phosphatidylglycerol lysyltransferase C-terminal" evidence="7">
    <location>
        <begin position="498"/>
        <end position="795"/>
    </location>
</feature>
<protein>
    <submittedName>
        <fullName evidence="8">Lysylphosphatidylglycerol synthetase-like protein (DUF2156 family)</fullName>
    </submittedName>
</protein>
<dbReference type="SUPFAM" id="SSF144091">
    <property type="entry name" value="Rhomboid-like"/>
    <property type="match status" value="1"/>
</dbReference>
<organism evidence="8 9">
    <name type="scientific">Arthrobacter russicus</name>
    <dbReference type="NCBI Taxonomy" id="172040"/>
    <lineage>
        <taxon>Bacteria</taxon>
        <taxon>Bacillati</taxon>
        <taxon>Actinomycetota</taxon>
        <taxon>Actinomycetes</taxon>
        <taxon>Micrococcales</taxon>
        <taxon>Micrococcaceae</taxon>
        <taxon>Arthrobacter</taxon>
    </lineage>
</organism>
<keyword evidence="5 6" id="KW-0472">Membrane</keyword>
<feature type="transmembrane region" description="Helical" evidence="6">
    <location>
        <begin position="192"/>
        <end position="209"/>
    </location>
</feature>
<feature type="transmembrane region" description="Helical" evidence="6">
    <location>
        <begin position="455"/>
        <end position="473"/>
    </location>
</feature>
<feature type="transmembrane region" description="Helical" evidence="6">
    <location>
        <begin position="136"/>
        <end position="158"/>
    </location>
</feature>
<feature type="transmembrane region" description="Helical" evidence="6">
    <location>
        <begin position="108"/>
        <end position="130"/>
    </location>
</feature>
<comment type="subcellular location">
    <subcellularLocation>
        <location evidence="1">Cell membrane</location>
        <topology evidence="1">Multi-pass membrane protein</topology>
    </subcellularLocation>
</comment>